<reference evidence="1 2" key="1">
    <citation type="submission" date="2024-09" db="EMBL/GenBank/DDBJ databases">
        <authorList>
            <person name="Sun Q."/>
            <person name="Mori K."/>
        </authorList>
    </citation>
    <scope>NUCLEOTIDE SEQUENCE [LARGE SCALE GENOMIC DNA]</scope>
    <source>
        <strain evidence="1 2">JCM 13503</strain>
    </source>
</reference>
<dbReference type="RefSeq" id="WP_380016158.1">
    <property type="nucleotide sequence ID" value="NZ_JBHLYR010000066.1"/>
</dbReference>
<dbReference type="InterPro" id="IPR016181">
    <property type="entry name" value="Acyl_CoA_acyltransferase"/>
</dbReference>
<gene>
    <name evidence="1" type="ORF">ACFFLM_23020</name>
</gene>
<evidence type="ECO:0000313" key="2">
    <source>
        <dbReference type="Proteomes" id="UP001589733"/>
    </source>
</evidence>
<dbReference type="Proteomes" id="UP001589733">
    <property type="component" value="Unassembled WGS sequence"/>
</dbReference>
<keyword evidence="2" id="KW-1185">Reference proteome</keyword>
<dbReference type="EMBL" id="JBHLYR010000066">
    <property type="protein sequence ID" value="MFB9994827.1"/>
    <property type="molecule type" value="Genomic_DNA"/>
</dbReference>
<dbReference type="SUPFAM" id="SSF55729">
    <property type="entry name" value="Acyl-CoA N-acyltransferases (Nat)"/>
    <property type="match status" value="1"/>
</dbReference>
<protein>
    <recommendedName>
        <fullName evidence="3">N-acetyltransferase domain-containing protein</fullName>
    </recommendedName>
</protein>
<proteinExistence type="predicted"/>
<organism evidence="1 2">
    <name type="scientific">Deinococcus oregonensis</name>
    <dbReference type="NCBI Taxonomy" id="1805970"/>
    <lineage>
        <taxon>Bacteria</taxon>
        <taxon>Thermotogati</taxon>
        <taxon>Deinococcota</taxon>
        <taxon>Deinococci</taxon>
        <taxon>Deinococcales</taxon>
        <taxon>Deinococcaceae</taxon>
        <taxon>Deinococcus</taxon>
    </lineage>
</organism>
<accession>A0ABV6B4Y5</accession>
<evidence type="ECO:0000313" key="1">
    <source>
        <dbReference type="EMBL" id="MFB9994827.1"/>
    </source>
</evidence>
<sequence>MSDPFPDLACGSLYVKEGYGWLGNATTLPEFRRQGAQTALIARRITDAARQGAHTVFTQVAEDLPDKPNPSEHNMRKARFLTAYRREHLILPTDISD</sequence>
<name>A0ABV6B4Y5_9DEIO</name>
<dbReference type="CDD" id="cd04301">
    <property type="entry name" value="NAT_SF"/>
    <property type="match status" value="1"/>
</dbReference>
<dbReference type="Gene3D" id="3.40.630.30">
    <property type="match status" value="1"/>
</dbReference>
<evidence type="ECO:0008006" key="3">
    <source>
        <dbReference type="Google" id="ProtNLM"/>
    </source>
</evidence>
<comment type="caution">
    <text evidence="1">The sequence shown here is derived from an EMBL/GenBank/DDBJ whole genome shotgun (WGS) entry which is preliminary data.</text>
</comment>